<reference evidence="2 3" key="1">
    <citation type="submission" date="2018-01" db="EMBL/GenBank/DDBJ databases">
        <title>Draft genome sequence of Jishengella endophytica.</title>
        <authorList>
            <person name="Sahin N."/>
            <person name="Ay H."/>
            <person name="Saygin H."/>
        </authorList>
    </citation>
    <scope>NUCLEOTIDE SEQUENCE [LARGE SCALE GENOMIC DNA]</scope>
    <source>
        <strain evidence="2 3">DSM 45430</strain>
    </source>
</reference>
<protein>
    <submittedName>
        <fullName evidence="2">Uncharacterized protein</fullName>
    </submittedName>
</protein>
<keyword evidence="1" id="KW-1133">Transmembrane helix</keyword>
<dbReference type="EMBL" id="POTX01000042">
    <property type="protein sequence ID" value="PZF98337.1"/>
    <property type="molecule type" value="Genomic_DNA"/>
</dbReference>
<gene>
    <name evidence="2" type="ORF">C1I93_09200</name>
</gene>
<keyword evidence="1" id="KW-0812">Transmembrane</keyword>
<accession>A0A2W2DEQ9</accession>
<keyword evidence="3" id="KW-1185">Reference proteome</keyword>
<dbReference type="Proteomes" id="UP000248627">
    <property type="component" value="Unassembled WGS sequence"/>
</dbReference>
<proteinExistence type="predicted"/>
<evidence type="ECO:0000313" key="3">
    <source>
        <dbReference type="Proteomes" id="UP000248627"/>
    </source>
</evidence>
<feature type="transmembrane region" description="Helical" evidence="1">
    <location>
        <begin position="53"/>
        <end position="72"/>
    </location>
</feature>
<name>A0A2W2DEQ9_9ACTN</name>
<sequence>MVTVPPARRRAFRRRVWAWRLLLAGWTGLTGLAGWTGLTGLAGWAALRWVGPTALGCLAPMLAVLVLLASCASSDLREQEAELWQGR</sequence>
<evidence type="ECO:0000313" key="2">
    <source>
        <dbReference type="EMBL" id="PZF98337.1"/>
    </source>
</evidence>
<comment type="caution">
    <text evidence="2">The sequence shown here is derived from an EMBL/GenBank/DDBJ whole genome shotgun (WGS) entry which is preliminary data.</text>
</comment>
<dbReference type="AlphaFoldDB" id="A0A2W2DEQ9"/>
<evidence type="ECO:0000256" key="1">
    <source>
        <dbReference type="SAM" id="Phobius"/>
    </source>
</evidence>
<feature type="transmembrane region" description="Helical" evidence="1">
    <location>
        <begin position="21"/>
        <end position="47"/>
    </location>
</feature>
<keyword evidence="1" id="KW-0472">Membrane</keyword>
<organism evidence="2 3">
    <name type="scientific">Micromonospora endophytica</name>
    <dbReference type="NCBI Taxonomy" id="515350"/>
    <lineage>
        <taxon>Bacteria</taxon>
        <taxon>Bacillati</taxon>
        <taxon>Actinomycetota</taxon>
        <taxon>Actinomycetes</taxon>
        <taxon>Micromonosporales</taxon>
        <taxon>Micromonosporaceae</taxon>
        <taxon>Micromonospora</taxon>
    </lineage>
</organism>